<dbReference type="CDD" id="cd00882">
    <property type="entry name" value="Ras_like_GTPase"/>
    <property type="match status" value="1"/>
</dbReference>
<feature type="region of interest" description="Disordered" evidence="2">
    <location>
        <begin position="1078"/>
        <end position="1104"/>
    </location>
</feature>
<dbReference type="SUPFAM" id="SSF52540">
    <property type="entry name" value="P-loop containing nucleoside triphosphate hydrolases"/>
    <property type="match status" value="1"/>
</dbReference>
<feature type="compositionally biased region" description="Low complexity" evidence="2">
    <location>
        <begin position="883"/>
        <end position="896"/>
    </location>
</feature>
<proteinExistence type="predicted"/>
<dbReference type="OrthoDB" id="2386367at2759"/>
<evidence type="ECO:0008006" key="5">
    <source>
        <dbReference type="Google" id="ProtNLM"/>
    </source>
</evidence>
<feature type="coiled-coil region" evidence="1">
    <location>
        <begin position="1305"/>
        <end position="1332"/>
    </location>
</feature>
<accession>A0A4Y2UF61</accession>
<feature type="coiled-coil region" evidence="1">
    <location>
        <begin position="1428"/>
        <end position="1455"/>
    </location>
</feature>
<name>A0A4Y2UF61_ARAVE</name>
<feature type="region of interest" description="Disordered" evidence="2">
    <location>
        <begin position="922"/>
        <end position="953"/>
    </location>
</feature>
<dbReference type="EMBL" id="BGPR01036222">
    <property type="protein sequence ID" value="GBO11342.1"/>
    <property type="molecule type" value="Genomic_DNA"/>
</dbReference>
<dbReference type="InterPro" id="IPR027417">
    <property type="entry name" value="P-loop_NTPase"/>
</dbReference>
<feature type="region of interest" description="Disordered" evidence="2">
    <location>
        <begin position="73"/>
        <end position="100"/>
    </location>
</feature>
<feature type="compositionally biased region" description="Polar residues" evidence="2">
    <location>
        <begin position="85"/>
        <end position="95"/>
    </location>
</feature>
<reference evidence="3 4" key="1">
    <citation type="journal article" date="2019" name="Sci. Rep.">
        <title>Orb-weaving spider Araneus ventricosus genome elucidates the spidroin gene catalogue.</title>
        <authorList>
            <person name="Kono N."/>
            <person name="Nakamura H."/>
            <person name="Ohtoshi R."/>
            <person name="Moran D.A.P."/>
            <person name="Shinohara A."/>
            <person name="Yoshida Y."/>
            <person name="Fujiwara M."/>
            <person name="Mori M."/>
            <person name="Tomita M."/>
            <person name="Arakawa K."/>
        </authorList>
    </citation>
    <scope>NUCLEOTIDE SEQUENCE [LARGE SCALE GENOMIC DNA]</scope>
</reference>
<evidence type="ECO:0000256" key="2">
    <source>
        <dbReference type="SAM" id="MobiDB-lite"/>
    </source>
</evidence>
<organism evidence="3 4">
    <name type="scientific">Araneus ventricosus</name>
    <name type="common">Orbweaver spider</name>
    <name type="synonym">Epeira ventricosa</name>
    <dbReference type="NCBI Taxonomy" id="182803"/>
    <lineage>
        <taxon>Eukaryota</taxon>
        <taxon>Metazoa</taxon>
        <taxon>Ecdysozoa</taxon>
        <taxon>Arthropoda</taxon>
        <taxon>Chelicerata</taxon>
        <taxon>Arachnida</taxon>
        <taxon>Araneae</taxon>
        <taxon>Araneomorphae</taxon>
        <taxon>Entelegynae</taxon>
        <taxon>Araneoidea</taxon>
        <taxon>Araneidae</taxon>
        <taxon>Araneus</taxon>
    </lineage>
</organism>
<dbReference type="Proteomes" id="UP000499080">
    <property type="component" value="Unassembled WGS sequence"/>
</dbReference>
<evidence type="ECO:0000313" key="3">
    <source>
        <dbReference type="EMBL" id="GBO11342.1"/>
    </source>
</evidence>
<keyword evidence="1" id="KW-0175">Coiled coil</keyword>
<evidence type="ECO:0000313" key="4">
    <source>
        <dbReference type="Proteomes" id="UP000499080"/>
    </source>
</evidence>
<dbReference type="Gene3D" id="3.40.50.300">
    <property type="entry name" value="P-loop containing nucleotide triphosphate hydrolases"/>
    <property type="match status" value="1"/>
</dbReference>
<feature type="region of interest" description="Disordered" evidence="2">
    <location>
        <begin position="869"/>
        <end position="896"/>
    </location>
</feature>
<feature type="coiled-coil region" evidence="1">
    <location>
        <begin position="1704"/>
        <end position="1731"/>
    </location>
</feature>
<gene>
    <name evidence="3" type="ORF">AVEN_132966_1</name>
</gene>
<protein>
    <recommendedName>
        <fullName evidence="5">G domain-containing protein</fullName>
    </recommendedName>
</protein>
<sequence>MLCKHSSEHAAVGLVLQPLVGYHLDTVPLYLGVTPGESAEAGGSRAGYCFPLLGSVVGGGPLRRKKNIFNMASSTTSRPGRGLNLPNSKDVSAQNADEEKGDQLMKSTFDLLERGEKEIILDNKHRDVILILGNTGSGKSTFTQWVAGDNTKMISKETEEGTGEYIIEDHNRIGNTTLKSKTIFPELVVDAKTNAAYYDFPGFSDTQGTSHDIATTYFIKKVVDYSESVKMVFTISHPSVRKGVDRQDFMKLMRHATDLVRDIKKFKKSIAIVATKVDNQYIKQDKNFILVEDDKVTAAIAHFLEEAKLYLEDNSKLPNVSKKENRFYENAIKFVEVLLEKEGEKYTRIGIFRRPDMPGPVSDIPLLQEGKRDIERIVYETLNFTARNNEDFGYTLSEETKNDINEIIEEINKNLWSSLSDIAGNIREYYRNLAEQVRDKINLFVSDANALHVNFSEAEAFRNKFNSGYHMTSEVVNKMNNLTNPEKLAVVINSTISNLDIDVSEDNILYIANQGKYFSFFQTVSDKVLSTKPWYQLFKDVETFLFSSETVILHDANSAAEKINNRIQIYLNDIVKGIQEEYAEKIKSLEIQNLPDKLNRDIRVIFKFTEEIKNGTTIGKLVRAIPYVVDDLGVSLPKQNLQIIANQGKYLRFLEVIGDGTLNVDTMMWLSPFESIAKYFYESEKWYTFLEDLYNKFSEYDIQKDRQRYNVANINDWYLPGRPQGISVTPNTFEKFLNKIGNFNVTEYETIRNLTTKTDLQIEELNQILSITLKHRPNVMCSEPYVIVKGSFISLNETMQNIIDNSDTNNSCKNFEALLAGGKYKLFKFLGLNKVFIDTDLSLSGKEISVAVIAPKWEVVGSRSIDLSGADGAPQADIKARNGAHPGNNGVNGAAGNPGASGENFFGIGATFAGGANLKITSNGGKGSRGQDGGDGAQGVPGRNARTPSKNDPDCENGYFRDFKCLKLKEDRINFGYVETKKTYKIYGVPGGKGGNGGDGGKGGKGADSGNIAILELSQPSEITKLSSMGKEGEIGKAGAGGKGGKDGDDIIAVYTYAVLTRCFRNCLRTEWNLKETSSNGIRPAGSKGTDGENAVGLQDPVPSNGINRPSNIINEYKIFLRGNINNSFEKYPLLQFLDQLNNRNDVRNFYDTLALIDEFQGLEEQFHKLSNQMDFNHFYSSLLERVSELAKSQKDAADSDESKKVLNYLYTATLGRLYNLKGNSESNLIIDIRGYLNLIKENIITLKDLQMTNSKLDVINKYKENYKKGIDKKIEEAKSLIKKQINPEIENINSKIDDEVDTLIEETITLQKQAEKDYEKLAEKKKELENAVATKGLFSFFHIIGGIVSFLWPIGAIAGTVIEAASTVAESLALNNQQQALNLPSDVVSAIATIGGQIKAMRNKKVAYLNKLLDDLSEEIKKNPEKLSDMTGKIDDIKDKLKKASEKKMDFKQVKALESELKGELKRKGDDLKIDLDDKKNVDALKVIKQITQIAQFGSLLLNMNGRTKEGNEKMDAVTDAMKKIKDKIKKLKEYEENISDAIEPMLQEMEDHMKDISDKLGSKSQVALDVTKWQVQSTLKDMRLQMERLTEGFEVKDDLSRSIEKLEEVMTTLIKIYNRIENYQDQQNLANYIADISSVAASSINIKNQQLINSVNHLEFSIRANVVLKQYKSAIDAFKQWVFPFADHYIEKSMLPSQIELETNIEDLVQNAARQIEAIKQKIDLYDASVKNGDEYLQCEEFSSRYVSSQPFFVWKNEDFGSLISNLLSGKQVVLKADVKDSVPHKDAIKFREIDFDFKLKNETAQPLLYETLKAFDIRATHLGSSYYRYEDKIFLITSDSVTISYSYEKNNDGTPIRSNEVYNKLKSGDLLLSPYTLWEVRMINQTNQYSFQDLENYKSEINVELSGFGSYVDTNVFRPTTHKSYIVYDNTNPLPLEYKVAGLSQSRRSEYRLLRSPEEIVVDGDYMTNGAPKGMSSPIGFLSTFLQSYFITNIIRSLNQIIDGEQISIRNYDDCSKLSYERSETRNTGPIVESNPTITDTQKIVTTSAEDHRNKERIGPKSDTIFNLNFDGNRYKSPIDECLLSPTEMILGNIRDEVLRSESDIKQMLQRHLSEKEEISNSMFSKLKGYANSMFQFLGLVGNDDTEKYVEDVRNLFA</sequence>
<comment type="caution">
    <text evidence="3">The sequence shown here is derived from an EMBL/GenBank/DDBJ whole genome shotgun (WGS) entry which is preliminary data.</text>
</comment>
<feature type="compositionally biased region" description="Gly residues" evidence="2">
    <location>
        <begin position="924"/>
        <end position="939"/>
    </location>
</feature>
<keyword evidence="4" id="KW-1185">Reference proteome</keyword>
<evidence type="ECO:0000256" key="1">
    <source>
        <dbReference type="SAM" id="Coils"/>
    </source>
</evidence>